<evidence type="ECO:0000256" key="1">
    <source>
        <dbReference type="ARBA" id="ARBA00004141"/>
    </source>
</evidence>
<feature type="transmembrane region" description="Helical" evidence="5">
    <location>
        <begin position="36"/>
        <end position="63"/>
    </location>
</feature>
<comment type="subcellular location">
    <subcellularLocation>
        <location evidence="1">Membrane</location>
        <topology evidence="1">Multi-pass membrane protein</topology>
    </subcellularLocation>
</comment>
<keyword evidence="8" id="KW-1185">Reference proteome</keyword>
<sequence>MSDTQTTTREQGTPFNPAFDVVSHPDLFEGILRRRIVAFVIDAIIITILWVIVGVVVFVLGILTLGLAWLLYGALFPIVGLGYNALTVGGANQATIGMRTMGVKIKMWHGGTVSPLIGAFHALLFWLSLTIFFPILLWPLIDRQKRCLHDIFAGVVAVRNS</sequence>
<evidence type="ECO:0000313" key="7">
    <source>
        <dbReference type="EMBL" id="MFD0987346.1"/>
    </source>
</evidence>
<name>A0ABW3JAT3_9HYPH</name>
<reference evidence="8" key="1">
    <citation type="journal article" date="2019" name="Int. J. Syst. Evol. Microbiol.">
        <title>The Global Catalogue of Microorganisms (GCM) 10K type strain sequencing project: providing services to taxonomists for standard genome sequencing and annotation.</title>
        <authorList>
            <consortium name="The Broad Institute Genomics Platform"/>
            <consortium name="The Broad Institute Genome Sequencing Center for Infectious Disease"/>
            <person name="Wu L."/>
            <person name="Ma J."/>
        </authorList>
    </citation>
    <scope>NUCLEOTIDE SEQUENCE [LARGE SCALE GENOMIC DNA]</scope>
    <source>
        <strain evidence="8">CCUG 61697</strain>
    </source>
</reference>
<feature type="transmembrane region" description="Helical" evidence="5">
    <location>
        <begin position="113"/>
        <end position="141"/>
    </location>
</feature>
<dbReference type="EMBL" id="JBHTJO010000001">
    <property type="protein sequence ID" value="MFD0987346.1"/>
    <property type="molecule type" value="Genomic_DNA"/>
</dbReference>
<comment type="caution">
    <text evidence="7">The sequence shown here is derived from an EMBL/GenBank/DDBJ whole genome shotgun (WGS) entry which is preliminary data.</text>
</comment>
<accession>A0ABW3JAT3</accession>
<evidence type="ECO:0000259" key="6">
    <source>
        <dbReference type="Pfam" id="PF06271"/>
    </source>
</evidence>
<dbReference type="InterPro" id="IPR010432">
    <property type="entry name" value="RDD"/>
</dbReference>
<dbReference type="Pfam" id="PF06271">
    <property type="entry name" value="RDD"/>
    <property type="match status" value="1"/>
</dbReference>
<protein>
    <submittedName>
        <fullName evidence="7">RDD family protein</fullName>
    </submittedName>
</protein>
<evidence type="ECO:0000256" key="3">
    <source>
        <dbReference type="ARBA" id="ARBA00022989"/>
    </source>
</evidence>
<keyword evidence="2 5" id="KW-0812">Transmembrane</keyword>
<evidence type="ECO:0000256" key="2">
    <source>
        <dbReference type="ARBA" id="ARBA00022692"/>
    </source>
</evidence>
<keyword evidence="4 5" id="KW-0472">Membrane</keyword>
<feature type="domain" description="RDD" evidence="6">
    <location>
        <begin position="33"/>
        <end position="154"/>
    </location>
</feature>
<dbReference type="Proteomes" id="UP001597102">
    <property type="component" value="Unassembled WGS sequence"/>
</dbReference>
<evidence type="ECO:0000256" key="5">
    <source>
        <dbReference type="SAM" id="Phobius"/>
    </source>
</evidence>
<organism evidence="7 8">
    <name type="scientific">Methyloligella solikamskensis</name>
    <dbReference type="NCBI Taxonomy" id="1177756"/>
    <lineage>
        <taxon>Bacteria</taxon>
        <taxon>Pseudomonadati</taxon>
        <taxon>Pseudomonadota</taxon>
        <taxon>Alphaproteobacteria</taxon>
        <taxon>Hyphomicrobiales</taxon>
        <taxon>Hyphomicrobiaceae</taxon>
        <taxon>Methyloligella</taxon>
    </lineage>
</organism>
<gene>
    <name evidence="7" type="ORF">ACFQ2F_09590</name>
</gene>
<dbReference type="RefSeq" id="WP_379089141.1">
    <property type="nucleotide sequence ID" value="NZ_JBHTJO010000001.1"/>
</dbReference>
<proteinExistence type="predicted"/>
<evidence type="ECO:0000256" key="4">
    <source>
        <dbReference type="ARBA" id="ARBA00023136"/>
    </source>
</evidence>
<keyword evidence="3 5" id="KW-1133">Transmembrane helix</keyword>
<feature type="transmembrane region" description="Helical" evidence="5">
    <location>
        <begin position="69"/>
        <end position="92"/>
    </location>
</feature>
<evidence type="ECO:0000313" key="8">
    <source>
        <dbReference type="Proteomes" id="UP001597102"/>
    </source>
</evidence>